<protein>
    <submittedName>
        <fullName evidence="1">Uncharacterized protein</fullName>
    </submittedName>
</protein>
<organism evidence="1 2">
    <name type="scientific">Melastoma candidum</name>
    <dbReference type="NCBI Taxonomy" id="119954"/>
    <lineage>
        <taxon>Eukaryota</taxon>
        <taxon>Viridiplantae</taxon>
        <taxon>Streptophyta</taxon>
        <taxon>Embryophyta</taxon>
        <taxon>Tracheophyta</taxon>
        <taxon>Spermatophyta</taxon>
        <taxon>Magnoliopsida</taxon>
        <taxon>eudicotyledons</taxon>
        <taxon>Gunneridae</taxon>
        <taxon>Pentapetalae</taxon>
        <taxon>rosids</taxon>
        <taxon>malvids</taxon>
        <taxon>Myrtales</taxon>
        <taxon>Melastomataceae</taxon>
        <taxon>Melastomatoideae</taxon>
        <taxon>Melastomateae</taxon>
        <taxon>Melastoma</taxon>
    </lineage>
</organism>
<proteinExistence type="predicted"/>
<reference evidence="2" key="1">
    <citation type="journal article" date="2023" name="Front. Plant Sci.">
        <title>Chromosomal-level genome assembly of Melastoma candidum provides insights into trichome evolution.</title>
        <authorList>
            <person name="Zhong Y."/>
            <person name="Wu W."/>
            <person name="Sun C."/>
            <person name="Zou P."/>
            <person name="Liu Y."/>
            <person name="Dai S."/>
            <person name="Zhou R."/>
        </authorList>
    </citation>
    <scope>NUCLEOTIDE SEQUENCE [LARGE SCALE GENOMIC DNA]</scope>
</reference>
<dbReference type="EMBL" id="CM042883">
    <property type="protein sequence ID" value="KAI4376181.1"/>
    <property type="molecule type" value="Genomic_DNA"/>
</dbReference>
<comment type="caution">
    <text evidence="1">The sequence shown here is derived from an EMBL/GenBank/DDBJ whole genome shotgun (WGS) entry which is preliminary data.</text>
</comment>
<dbReference type="Proteomes" id="UP001057402">
    <property type="component" value="Chromosome 4"/>
</dbReference>
<gene>
    <name evidence="1" type="ORF">MLD38_013971</name>
</gene>
<keyword evidence="2" id="KW-1185">Reference proteome</keyword>
<accession>A0ACB9RD52</accession>
<name>A0ACB9RD52_9MYRT</name>
<sequence>MQVAFLEFLRSSLILSTWRRGDTARELFGDRGWSIRDLAEEEDTIEVAERDEQTATRGRDGDLWWNRMGGEDTNIKDVRSREEDQSGDRERRTELVGLGREDAEYGMAPPP</sequence>
<evidence type="ECO:0000313" key="1">
    <source>
        <dbReference type="EMBL" id="KAI4376181.1"/>
    </source>
</evidence>
<evidence type="ECO:0000313" key="2">
    <source>
        <dbReference type="Proteomes" id="UP001057402"/>
    </source>
</evidence>